<sequence>MGREGMRAGDSDRQRVADQLKSALDEGRLDLNEYDERVQRAYGARTYADLDGLLDDLPGTVPPRQSQMQPHIPAQHPAAVPVGKAERGHSGRHTFQSALTAFLICTLIWAVTSFTSGHAQYFWPAWVLIPVIITGVGAFTERGRRGR</sequence>
<dbReference type="PANTHER" id="PTHR40763">
    <property type="entry name" value="MEMBRANE PROTEIN-RELATED"/>
    <property type="match status" value="1"/>
</dbReference>
<dbReference type="Pfam" id="PF08044">
    <property type="entry name" value="DUF1707"/>
    <property type="match status" value="1"/>
</dbReference>
<accession>A0ABY8WI96</accession>
<dbReference type="PANTHER" id="PTHR40763:SF4">
    <property type="entry name" value="DUF1707 DOMAIN-CONTAINING PROTEIN"/>
    <property type="match status" value="1"/>
</dbReference>
<dbReference type="InterPro" id="IPR012551">
    <property type="entry name" value="DUF1707_SHOCT-like"/>
</dbReference>
<dbReference type="Proteomes" id="UP001240150">
    <property type="component" value="Chromosome"/>
</dbReference>
<protein>
    <submittedName>
        <fullName evidence="3">DUF1707 domain-containing protein</fullName>
    </submittedName>
</protein>
<reference evidence="3 4" key="1">
    <citation type="submission" date="2023-06" db="EMBL/GenBank/DDBJ databases">
        <authorList>
            <person name="Yushchuk O."/>
            <person name="Binda E."/>
            <person name="Ruckert-Reed C."/>
            <person name="Fedorenko V."/>
            <person name="Kalinowski J."/>
            <person name="Marinelli F."/>
        </authorList>
    </citation>
    <scope>NUCLEOTIDE SEQUENCE [LARGE SCALE GENOMIC DNA]</scope>
    <source>
        <strain evidence="3 4">NRRL 3884</strain>
    </source>
</reference>
<dbReference type="RefSeq" id="WP_284918508.1">
    <property type="nucleotide sequence ID" value="NZ_CP126980.1"/>
</dbReference>
<evidence type="ECO:0000313" key="4">
    <source>
        <dbReference type="Proteomes" id="UP001240150"/>
    </source>
</evidence>
<feature type="transmembrane region" description="Helical" evidence="1">
    <location>
        <begin position="121"/>
        <end position="140"/>
    </location>
</feature>
<dbReference type="EMBL" id="CP126980">
    <property type="protein sequence ID" value="WIM97142.1"/>
    <property type="molecule type" value="Genomic_DNA"/>
</dbReference>
<proteinExistence type="predicted"/>
<keyword evidence="4" id="KW-1185">Reference proteome</keyword>
<evidence type="ECO:0000259" key="2">
    <source>
        <dbReference type="Pfam" id="PF08044"/>
    </source>
</evidence>
<keyword evidence="1" id="KW-0472">Membrane</keyword>
<keyword evidence="1" id="KW-0812">Transmembrane</keyword>
<feature type="domain" description="DUF1707" evidence="2">
    <location>
        <begin position="6"/>
        <end position="58"/>
    </location>
</feature>
<organism evidence="3 4">
    <name type="scientific">Actinoplanes oblitus</name>
    <dbReference type="NCBI Taxonomy" id="3040509"/>
    <lineage>
        <taxon>Bacteria</taxon>
        <taxon>Bacillati</taxon>
        <taxon>Actinomycetota</taxon>
        <taxon>Actinomycetes</taxon>
        <taxon>Micromonosporales</taxon>
        <taxon>Micromonosporaceae</taxon>
        <taxon>Actinoplanes</taxon>
    </lineage>
</organism>
<feature type="transmembrane region" description="Helical" evidence="1">
    <location>
        <begin position="97"/>
        <end position="115"/>
    </location>
</feature>
<evidence type="ECO:0000256" key="1">
    <source>
        <dbReference type="SAM" id="Phobius"/>
    </source>
</evidence>
<name>A0ABY8WI96_9ACTN</name>
<evidence type="ECO:0000313" key="3">
    <source>
        <dbReference type="EMBL" id="WIM97142.1"/>
    </source>
</evidence>
<keyword evidence="1" id="KW-1133">Transmembrane helix</keyword>
<gene>
    <name evidence="3" type="ORF">ACTOB_000642</name>
</gene>